<dbReference type="PANTHER" id="PTHR46796:SF13">
    <property type="entry name" value="HTH-TYPE TRANSCRIPTIONAL ACTIVATOR RHAS"/>
    <property type="match status" value="1"/>
</dbReference>
<gene>
    <name evidence="5" type="ORF">ACIBG2_29840</name>
</gene>
<keyword evidence="1" id="KW-0805">Transcription regulation</keyword>
<dbReference type="SUPFAM" id="SSF51182">
    <property type="entry name" value="RmlC-like cupins"/>
    <property type="match status" value="1"/>
</dbReference>
<feature type="domain" description="HTH araC/xylS-type" evidence="4">
    <location>
        <begin position="207"/>
        <end position="305"/>
    </location>
</feature>
<accession>A0ABW7Z102</accession>
<proteinExistence type="predicted"/>
<comment type="caution">
    <text evidence="5">The sequence shown here is derived from an EMBL/GenBank/DDBJ whole genome shotgun (WGS) entry which is preliminary data.</text>
</comment>
<dbReference type="Pfam" id="PF12852">
    <property type="entry name" value="Cupin_6"/>
    <property type="match status" value="1"/>
</dbReference>
<dbReference type="Pfam" id="PF12833">
    <property type="entry name" value="HTH_18"/>
    <property type="match status" value="1"/>
</dbReference>
<dbReference type="SUPFAM" id="SSF46689">
    <property type="entry name" value="Homeodomain-like"/>
    <property type="match status" value="2"/>
</dbReference>
<evidence type="ECO:0000259" key="4">
    <source>
        <dbReference type="PROSITE" id="PS01124"/>
    </source>
</evidence>
<evidence type="ECO:0000313" key="6">
    <source>
        <dbReference type="Proteomes" id="UP001612741"/>
    </source>
</evidence>
<dbReference type="Proteomes" id="UP001612741">
    <property type="component" value="Unassembled WGS sequence"/>
</dbReference>
<dbReference type="RefSeq" id="WP_397086300.1">
    <property type="nucleotide sequence ID" value="NZ_JBITGY010000008.1"/>
</dbReference>
<dbReference type="InterPro" id="IPR018060">
    <property type="entry name" value="HTH_AraC"/>
</dbReference>
<keyword evidence="2" id="KW-0238">DNA-binding</keyword>
<keyword evidence="6" id="KW-1185">Reference proteome</keyword>
<dbReference type="PRINTS" id="PR00032">
    <property type="entry name" value="HTHARAC"/>
</dbReference>
<dbReference type="EMBL" id="JBITGY010000008">
    <property type="protein sequence ID" value="MFI6501617.1"/>
    <property type="molecule type" value="Genomic_DNA"/>
</dbReference>
<dbReference type="SMART" id="SM00342">
    <property type="entry name" value="HTH_ARAC"/>
    <property type="match status" value="1"/>
</dbReference>
<dbReference type="InterPro" id="IPR018062">
    <property type="entry name" value="HTH_AraC-typ_CS"/>
</dbReference>
<organism evidence="5 6">
    <name type="scientific">Nonomuraea typhae</name>
    <dbReference type="NCBI Taxonomy" id="2603600"/>
    <lineage>
        <taxon>Bacteria</taxon>
        <taxon>Bacillati</taxon>
        <taxon>Actinomycetota</taxon>
        <taxon>Actinomycetes</taxon>
        <taxon>Streptosporangiales</taxon>
        <taxon>Streptosporangiaceae</taxon>
        <taxon>Nonomuraea</taxon>
    </lineage>
</organism>
<dbReference type="InterPro" id="IPR009057">
    <property type="entry name" value="Homeodomain-like_sf"/>
</dbReference>
<dbReference type="Gene3D" id="1.10.10.60">
    <property type="entry name" value="Homeodomain-like"/>
    <property type="match status" value="2"/>
</dbReference>
<name>A0ABW7Z102_9ACTN</name>
<dbReference type="InterPro" id="IPR050204">
    <property type="entry name" value="AraC_XylS_family_regulators"/>
</dbReference>
<evidence type="ECO:0000313" key="5">
    <source>
        <dbReference type="EMBL" id="MFI6501617.1"/>
    </source>
</evidence>
<sequence>MDLLSDVVASMRIGRANSARVEWRAPWGQGFPDAPGSAGFQVVLKGSCWLFPPEGEPVALSVGDVVFFPRGHGYVLADSAESAETPAVCDVHEDRVMFETAVMGGDGPSTVMVCGGYRIDASRLHPVLRSLPEVVHLPARMGHNPELRAAVELLGAEIERPRAGADLLVSSLLDMLLLMILRTWFDGSDEHCKVDNWAKALADPAISVALDAIHRDPARPWTVESLGRAAGLSRAAFSRRFTQLVGQPPLGYLTWWRLGSAAHLLRESDAPLGEIAARVGYSSEFAFANAFKREYGLAPGKFRRETCRLPALSALPDAAGTAPAR</sequence>
<evidence type="ECO:0000256" key="2">
    <source>
        <dbReference type="ARBA" id="ARBA00023125"/>
    </source>
</evidence>
<dbReference type="PROSITE" id="PS01124">
    <property type="entry name" value="HTH_ARAC_FAMILY_2"/>
    <property type="match status" value="1"/>
</dbReference>
<dbReference type="InterPro" id="IPR020449">
    <property type="entry name" value="Tscrpt_reg_AraC-type_HTH"/>
</dbReference>
<dbReference type="PROSITE" id="PS00041">
    <property type="entry name" value="HTH_ARAC_FAMILY_1"/>
    <property type="match status" value="1"/>
</dbReference>
<dbReference type="PANTHER" id="PTHR46796">
    <property type="entry name" value="HTH-TYPE TRANSCRIPTIONAL ACTIVATOR RHAS-RELATED"/>
    <property type="match status" value="1"/>
</dbReference>
<keyword evidence="3" id="KW-0804">Transcription</keyword>
<dbReference type="InterPro" id="IPR032783">
    <property type="entry name" value="AraC_lig"/>
</dbReference>
<protein>
    <submittedName>
        <fullName evidence="5">AraC family transcriptional regulator</fullName>
    </submittedName>
</protein>
<reference evidence="5 6" key="1">
    <citation type="submission" date="2024-10" db="EMBL/GenBank/DDBJ databases">
        <title>The Natural Products Discovery Center: Release of the First 8490 Sequenced Strains for Exploring Actinobacteria Biosynthetic Diversity.</title>
        <authorList>
            <person name="Kalkreuter E."/>
            <person name="Kautsar S.A."/>
            <person name="Yang D."/>
            <person name="Bader C.D."/>
            <person name="Teijaro C.N."/>
            <person name="Fluegel L."/>
            <person name="Davis C.M."/>
            <person name="Simpson J.R."/>
            <person name="Lauterbach L."/>
            <person name="Steele A.D."/>
            <person name="Gui C."/>
            <person name="Meng S."/>
            <person name="Li G."/>
            <person name="Viehrig K."/>
            <person name="Ye F."/>
            <person name="Su P."/>
            <person name="Kiefer A.F."/>
            <person name="Nichols A."/>
            <person name="Cepeda A.J."/>
            <person name="Yan W."/>
            <person name="Fan B."/>
            <person name="Jiang Y."/>
            <person name="Adhikari A."/>
            <person name="Zheng C.-J."/>
            <person name="Schuster L."/>
            <person name="Cowan T.M."/>
            <person name="Smanski M.J."/>
            <person name="Chevrette M.G."/>
            <person name="De Carvalho L.P.S."/>
            <person name="Shen B."/>
        </authorList>
    </citation>
    <scope>NUCLEOTIDE SEQUENCE [LARGE SCALE GENOMIC DNA]</scope>
    <source>
        <strain evidence="5 6">NPDC050545</strain>
    </source>
</reference>
<evidence type="ECO:0000256" key="1">
    <source>
        <dbReference type="ARBA" id="ARBA00023015"/>
    </source>
</evidence>
<evidence type="ECO:0000256" key="3">
    <source>
        <dbReference type="ARBA" id="ARBA00023163"/>
    </source>
</evidence>
<dbReference type="InterPro" id="IPR011051">
    <property type="entry name" value="RmlC_Cupin_sf"/>
</dbReference>